<keyword evidence="7" id="KW-1185">Reference proteome</keyword>
<dbReference type="GO" id="GO:0003677">
    <property type="term" value="F:DNA binding"/>
    <property type="evidence" value="ECO:0007669"/>
    <property type="project" value="UniProtKB-KW"/>
</dbReference>
<sequence>MRVSLRHFRVFIAVAESGQISKAAAALFTSQPAVSEAIKTLETDVGVKLFNRTPRGVSLTYEGAIFLEHAQNVLATAVDAMLAPQKVRRDLDGELTLACTHTVAGYFITPLLSRFARIFPGIKVKLVELERPCIEDRLMSGELEVAVCLLSPLEHISEIETELLVRSKRRLWLPANHALLDRKNVALRDLEHEPYIMLTIDDADRTTLGYFERAGFEPNVVFRTSSMEAIRNVVSEGHGVTVLSDMVYRPWSLDGVRLVAVDLIDQIPSMDIGLAWNRASGLGRDAQLFCDVCRYGAGIVGSGMFAESQ</sequence>
<dbReference type="Gene3D" id="3.40.190.10">
    <property type="entry name" value="Periplasmic binding protein-like II"/>
    <property type="match status" value="2"/>
</dbReference>
<dbReference type="SUPFAM" id="SSF53850">
    <property type="entry name" value="Periplasmic binding protein-like II"/>
    <property type="match status" value="1"/>
</dbReference>
<evidence type="ECO:0000256" key="1">
    <source>
        <dbReference type="ARBA" id="ARBA00009437"/>
    </source>
</evidence>
<dbReference type="InterPro" id="IPR036390">
    <property type="entry name" value="WH_DNA-bd_sf"/>
</dbReference>
<dbReference type="InterPro" id="IPR036388">
    <property type="entry name" value="WH-like_DNA-bd_sf"/>
</dbReference>
<evidence type="ECO:0000256" key="4">
    <source>
        <dbReference type="ARBA" id="ARBA00023163"/>
    </source>
</evidence>
<accession>A0ABU0F721</accession>
<organism evidence="6 7">
    <name type="scientific">Labrys monachus</name>
    <dbReference type="NCBI Taxonomy" id="217067"/>
    <lineage>
        <taxon>Bacteria</taxon>
        <taxon>Pseudomonadati</taxon>
        <taxon>Pseudomonadota</taxon>
        <taxon>Alphaproteobacteria</taxon>
        <taxon>Hyphomicrobiales</taxon>
        <taxon>Xanthobacteraceae</taxon>
        <taxon>Labrys</taxon>
    </lineage>
</organism>
<dbReference type="Pfam" id="PF03466">
    <property type="entry name" value="LysR_substrate"/>
    <property type="match status" value="1"/>
</dbReference>
<dbReference type="Gene3D" id="1.10.10.10">
    <property type="entry name" value="Winged helix-like DNA-binding domain superfamily/Winged helix DNA-binding domain"/>
    <property type="match status" value="1"/>
</dbReference>
<protein>
    <submittedName>
        <fullName evidence="6">DNA-binding transcriptional LysR family regulator</fullName>
    </submittedName>
</protein>
<dbReference type="PANTHER" id="PTHR30346">
    <property type="entry name" value="TRANSCRIPTIONAL DUAL REGULATOR HCAR-RELATED"/>
    <property type="match status" value="1"/>
</dbReference>
<dbReference type="PRINTS" id="PR00039">
    <property type="entry name" value="HTHLYSR"/>
</dbReference>
<proteinExistence type="inferred from homology"/>
<evidence type="ECO:0000256" key="2">
    <source>
        <dbReference type="ARBA" id="ARBA00023015"/>
    </source>
</evidence>
<evidence type="ECO:0000313" key="7">
    <source>
        <dbReference type="Proteomes" id="UP001237448"/>
    </source>
</evidence>
<dbReference type="SUPFAM" id="SSF46785">
    <property type="entry name" value="Winged helix' DNA-binding domain"/>
    <property type="match status" value="1"/>
</dbReference>
<name>A0ABU0F721_9HYPH</name>
<dbReference type="RefSeq" id="WP_307421547.1">
    <property type="nucleotide sequence ID" value="NZ_JAUSVK010000001.1"/>
</dbReference>
<comment type="similarity">
    <text evidence="1">Belongs to the LysR transcriptional regulatory family.</text>
</comment>
<dbReference type="InterPro" id="IPR005119">
    <property type="entry name" value="LysR_subst-bd"/>
</dbReference>
<keyword evidence="3 6" id="KW-0238">DNA-binding</keyword>
<dbReference type="Pfam" id="PF00126">
    <property type="entry name" value="HTH_1"/>
    <property type="match status" value="1"/>
</dbReference>
<keyword evidence="2" id="KW-0805">Transcription regulation</keyword>
<evidence type="ECO:0000259" key="5">
    <source>
        <dbReference type="PROSITE" id="PS50931"/>
    </source>
</evidence>
<evidence type="ECO:0000256" key="3">
    <source>
        <dbReference type="ARBA" id="ARBA00023125"/>
    </source>
</evidence>
<dbReference type="InterPro" id="IPR000847">
    <property type="entry name" value="LysR_HTH_N"/>
</dbReference>
<reference evidence="6 7" key="1">
    <citation type="submission" date="2023-07" db="EMBL/GenBank/DDBJ databases">
        <title>Genomic Encyclopedia of Type Strains, Phase IV (KMG-IV): sequencing the most valuable type-strain genomes for metagenomic binning, comparative biology and taxonomic classification.</title>
        <authorList>
            <person name="Goeker M."/>
        </authorList>
    </citation>
    <scope>NUCLEOTIDE SEQUENCE [LARGE SCALE GENOMIC DNA]</scope>
    <source>
        <strain evidence="6 7">DSM 5896</strain>
    </source>
</reference>
<comment type="caution">
    <text evidence="6">The sequence shown here is derived from an EMBL/GenBank/DDBJ whole genome shotgun (WGS) entry which is preliminary data.</text>
</comment>
<dbReference type="Proteomes" id="UP001237448">
    <property type="component" value="Unassembled WGS sequence"/>
</dbReference>
<keyword evidence="4" id="KW-0804">Transcription</keyword>
<feature type="domain" description="HTH lysR-type" evidence="5">
    <location>
        <begin position="3"/>
        <end position="60"/>
    </location>
</feature>
<evidence type="ECO:0000313" key="6">
    <source>
        <dbReference type="EMBL" id="MDQ0390365.1"/>
    </source>
</evidence>
<dbReference type="EMBL" id="JAUSVK010000001">
    <property type="protein sequence ID" value="MDQ0390365.1"/>
    <property type="molecule type" value="Genomic_DNA"/>
</dbReference>
<dbReference type="PROSITE" id="PS50931">
    <property type="entry name" value="HTH_LYSR"/>
    <property type="match status" value="1"/>
</dbReference>
<dbReference type="PANTHER" id="PTHR30346:SF0">
    <property type="entry name" value="HCA OPERON TRANSCRIPTIONAL ACTIVATOR HCAR"/>
    <property type="match status" value="1"/>
</dbReference>
<gene>
    <name evidence="6" type="ORF">J3R73_000157</name>
</gene>